<dbReference type="OMA" id="CRNTFRV"/>
<reference evidence="2" key="2">
    <citation type="submission" date="2025-09" db="UniProtKB">
        <authorList>
            <consortium name="Ensembl"/>
        </authorList>
    </citation>
    <scope>IDENTIFICATION</scope>
</reference>
<dbReference type="GO" id="GO:0072559">
    <property type="term" value="C:NLRP3 inflammasome complex"/>
    <property type="evidence" value="ECO:0007669"/>
    <property type="project" value="TreeGrafter"/>
</dbReference>
<dbReference type="GeneTree" id="ENSGT01000000214731"/>
<accession>A0A3Q4MQJ9</accession>
<dbReference type="PANTHER" id="PTHR47901">
    <property type="entry name" value="CASPASE RECRUITMENT DOMAIN-CONTAINING PROTEIN 18"/>
    <property type="match status" value="1"/>
</dbReference>
<dbReference type="GO" id="GO:0072557">
    <property type="term" value="C:IPAF inflammasome complex"/>
    <property type="evidence" value="ECO:0007669"/>
    <property type="project" value="TreeGrafter"/>
</dbReference>
<dbReference type="InterPro" id="IPR002398">
    <property type="entry name" value="Pept_C14"/>
</dbReference>
<dbReference type="Ensembl" id="ENSNBRT00000017330.1">
    <property type="protein sequence ID" value="ENSNBRP00000016874.1"/>
    <property type="gene ID" value="ENSNBRG00000013016.1"/>
</dbReference>
<dbReference type="GO" id="GO:0006508">
    <property type="term" value="P:proteolysis"/>
    <property type="evidence" value="ECO:0007669"/>
    <property type="project" value="InterPro"/>
</dbReference>
<dbReference type="GO" id="GO:0097169">
    <property type="term" value="C:AIM2 inflammasome complex"/>
    <property type="evidence" value="ECO:0007669"/>
    <property type="project" value="TreeGrafter"/>
</dbReference>
<dbReference type="PROSITE" id="PS50209">
    <property type="entry name" value="CARD"/>
    <property type="match status" value="1"/>
</dbReference>
<proteinExistence type="predicted"/>
<evidence type="ECO:0000313" key="3">
    <source>
        <dbReference type="Proteomes" id="UP000261580"/>
    </source>
</evidence>
<reference evidence="2" key="1">
    <citation type="submission" date="2025-08" db="UniProtKB">
        <authorList>
            <consortium name="Ensembl"/>
        </authorList>
    </citation>
    <scope>IDENTIFICATION</scope>
</reference>
<dbReference type="SUPFAM" id="SSF47986">
    <property type="entry name" value="DEATH domain"/>
    <property type="match status" value="1"/>
</dbReference>
<feature type="domain" description="CARD" evidence="1">
    <location>
        <begin position="3"/>
        <end position="95"/>
    </location>
</feature>
<protein>
    <recommendedName>
        <fullName evidence="1">CARD domain-containing protein</fullName>
    </recommendedName>
</protein>
<dbReference type="AlphaFoldDB" id="A0A3Q4MQJ9"/>
<dbReference type="InterPro" id="IPR001315">
    <property type="entry name" value="CARD"/>
</dbReference>
<name>A0A3Q4MQJ9_NEOBR</name>
<dbReference type="Proteomes" id="UP000261580">
    <property type="component" value="Unassembled WGS sequence"/>
</dbReference>
<dbReference type="GO" id="GO:0042981">
    <property type="term" value="P:regulation of apoptotic process"/>
    <property type="evidence" value="ECO:0007669"/>
    <property type="project" value="InterPro"/>
</dbReference>
<dbReference type="Bgee" id="ENSNBRG00000013016">
    <property type="expression patterns" value="Expressed in zone of skin and 5 other cell types or tissues"/>
</dbReference>
<dbReference type="STRING" id="32507.ENSNBRP00000016874"/>
<dbReference type="PANTHER" id="PTHR47901:SF3">
    <property type="entry name" value="CASPASE-1"/>
    <property type="match status" value="1"/>
</dbReference>
<dbReference type="Pfam" id="PF00619">
    <property type="entry name" value="CARD"/>
    <property type="match status" value="1"/>
</dbReference>
<organism evidence="2 3">
    <name type="scientific">Neolamprologus brichardi</name>
    <name type="common">Fairy cichlid</name>
    <name type="synonym">Lamprologus brichardi</name>
    <dbReference type="NCBI Taxonomy" id="32507"/>
    <lineage>
        <taxon>Eukaryota</taxon>
        <taxon>Metazoa</taxon>
        <taxon>Chordata</taxon>
        <taxon>Craniata</taxon>
        <taxon>Vertebrata</taxon>
        <taxon>Euteleostomi</taxon>
        <taxon>Actinopterygii</taxon>
        <taxon>Neopterygii</taxon>
        <taxon>Teleostei</taxon>
        <taxon>Neoteleostei</taxon>
        <taxon>Acanthomorphata</taxon>
        <taxon>Ovalentaria</taxon>
        <taxon>Cichlomorphae</taxon>
        <taxon>Cichliformes</taxon>
        <taxon>Cichlidae</taxon>
        <taxon>African cichlids</taxon>
        <taxon>Pseudocrenilabrinae</taxon>
        <taxon>Lamprologini</taxon>
        <taxon>Neolamprologus</taxon>
    </lineage>
</organism>
<evidence type="ECO:0000259" key="1">
    <source>
        <dbReference type="PROSITE" id="PS50209"/>
    </source>
</evidence>
<evidence type="ECO:0000313" key="2">
    <source>
        <dbReference type="Ensembl" id="ENSNBRP00000016874.1"/>
    </source>
</evidence>
<keyword evidence="3" id="KW-1185">Reference proteome</keyword>
<sequence length="119" mass="13624">MSARVPAAERLLTVRSQFIERVSEPVLNKLLDKLLQQRVINDQEMESVRSKQSRADKARDMIDTVRRKSSEASSLLIAALCEADRCLSTDLNLNEDRLGKMLMEMTQRLKVSCLMNKGW</sequence>
<dbReference type="Gene3D" id="1.10.533.10">
    <property type="entry name" value="Death Domain, Fas"/>
    <property type="match status" value="1"/>
</dbReference>
<dbReference type="GO" id="GO:0004197">
    <property type="term" value="F:cysteine-type endopeptidase activity"/>
    <property type="evidence" value="ECO:0007669"/>
    <property type="project" value="InterPro"/>
</dbReference>
<dbReference type="GO" id="GO:0050727">
    <property type="term" value="P:regulation of inflammatory response"/>
    <property type="evidence" value="ECO:0007669"/>
    <property type="project" value="TreeGrafter"/>
</dbReference>
<dbReference type="InterPro" id="IPR011029">
    <property type="entry name" value="DEATH-like_dom_sf"/>
</dbReference>